<comment type="caution">
    <text evidence="10">Lacks conserved residue(s) required for the propagation of feature annotation.</text>
</comment>
<dbReference type="Pfam" id="PF07474">
    <property type="entry name" value="G2F"/>
    <property type="match status" value="2"/>
</dbReference>
<dbReference type="Gene3D" id="2.60.40.10">
    <property type="entry name" value="Immunoglobulins"/>
    <property type="match status" value="2"/>
</dbReference>
<dbReference type="AlphaFoldDB" id="A0A099YZW5"/>
<dbReference type="GO" id="GO:0098632">
    <property type="term" value="F:cell-cell adhesion mediator activity"/>
    <property type="evidence" value="ECO:0007669"/>
    <property type="project" value="TreeGrafter"/>
</dbReference>
<evidence type="ECO:0000256" key="5">
    <source>
        <dbReference type="ARBA" id="ARBA00022729"/>
    </source>
</evidence>
<feature type="domain" description="Nidogen G2 beta-barrel" evidence="13">
    <location>
        <begin position="118"/>
        <end position="333"/>
    </location>
</feature>
<dbReference type="InterPro" id="IPR049883">
    <property type="entry name" value="NOTCH1_EGF-like"/>
</dbReference>
<dbReference type="Gene3D" id="2.10.25.10">
    <property type="entry name" value="Laminin"/>
    <property type="match status" value="1"/>
</dbReference>
<dbReference type="PROSITE" id="PS00010">
    <property type="entry name" value="ASX_HYDROXYL"/>
    <property type="match status" value="1"/>
</dbReference>
<dbReference type="Pfam" id="PF07679">
    <property type="entry name" value="I-set"/>
    <property type="match status" value="1"/>
</dbReference>
<dbReference type="PROSITE" id="PS01187">
    <property type="entry name" value="EGF_CA"/>
    <property type="match status" value="1"/>
</dbReference>
<dbReference type="EMBL" id="KL887018">
    <property type="protein sequence ID" value="KGL74423.1"/>
    <property type="molecule type" value="Genomic_DNA"/>
</dbReference>
<evidence type="ECO:0000313" key="14">
    <source>
        <dbReference type="EMBL" id="KGL74423.1"/>
    </source>
</evidence>
<dbReference type="InterPro" id="IPR003598">
    <property type="entry name" value="Ig_sub2"/>
</dbReference>
<keyword evidence="9" id="KW-0393">Immunoglobulin domain</keyword>
<dbReference type="GO" id="GO:0030424">
    <property type="term" value="C:axon"/>
    <property type="evidence" value="ECO:0007669"/>
    <property type="project" value="TreeGrafter"/>
</dbReference>
<feature type="domain" description="EGF-like" evidence="11">
    <location>
        <begin position="337"/>
        <end position="368"/>
    </location>
</feature>
<dbReference type="PROSITE" id="PS50026">
    <property type="entry name" value="EGF_3"/>
    <property type="match status" value="1"/>
</dbReference>
<dbReference type="InterPro" id="IPR013098">
    <property type="entry name" value="Ig_I-set"/>
</dbReference>
<dbReference type="SUPFAM" id="SSF48726">
    <property type="entry name" value="Immunoglobulin"/>
    <property type="match status" value="1"/>
</dbReference>
<dbReference type="GO" id="GO:0070593">
    <property type="term" value="P:dendrite self-avoidance"/>
    <property type="evidence" value="ECO:0007669"/>
    <property type="project" value="TreeGrafter"/>
</dbReference>
<evidence type="ECO:0000256" key="3">
    <source>
        <dbReference type="ARBA" id="ARBA00022530"/>
    </source>
</evidence>
<dbReference type="InterPro" id="IPR001881">
    <property type="entry name" value="EGF-like_Ca-bd_dom"/>
</dbReference>
<dbReference type="SMART" id="SM00179">
    <property type="entry name" value="EGF_CA"/>
    <property type="match status" value="1"/>
</dbReference>
<dbReference type="PROSITE" id="PS50835">
    <property type="entry name" value="IG_LIKE"/>
    <property type="match status" value="1"/>
</dbReference>
<feature type="domain" description="Ig-like" evidence="12">
    <location>
        <begin position="29"/>
        <end position="115"/>
    </location>
</feature>
<dbReference type="GO" id="GO:0007156">
    <property type="term" value="P:homophilic cell adhesion via plasma membrane adhesion molecules"/>
    <property type="evidence" value="ECO:0007669"/>
    <property type="project" value="TreeGrafter"/>
</dbReference>
<organism evidence="14 15">
    <name type="scientific">Tinamus guttatus</name>
    <name type="common">White-throated tinamou</name>
    <dbReference type="NCBI Taxonomy" id="94827"/>
    <lineage>
        <taxon>Eukaryota</taxon>
        <taxon>Metazoa</taxon>
        <taxon>Chordata</taxon>
        <taxon>Craniata</taxon>
        <taxon>Vertebrata</taxon>
        <taxon>Euteleostomi</taxon>
        <taxon>Archelosauria</taxon>
        <taxon>Archosauria</taxon>
        <taxon>Dinosauria</taxon>
        <taxon>Saurischia</taxon>
        <taxon>Theropoda</taxon>
        <taxon>Coelurosauria</taxon>
        <taxon>Aves</taxon>
        <taxon>Palaeognathae</taxon>
        <taxon>Tinamiformes</taxon>
        <taxon>Tinamidae</taxon>
        <taxon>Tinamus</taxon>
    </lineage>
</organism>
<evidence type="ECO:0000256" key="2">
    <source>
        <dbReference type="ARBA" id="ARBA00022525"/>
    </source>
</evidence>
<dbReference type="Proteomes" id="UP000053641">
    <property type="component" value="Unassembled WGS sequence"/>
</dbReference>
<accession>A0A099YZW5</accession>
<evidence type="ECO:0000259" key="13">
    <source>
        <dbReference type="PROSITE" id="PS50993"/>
    </source>
</evidence>
<evidence type="ECO:0000256" key="4">
    <source>
        <dbReference type="ARBA" id="ARBA00022536"/>
    </source>
</evidence>
<dbReference type="Pfam" id="PF07645">
    <property type="entry name" value="EGF_CA"/>
    <property type="match status" value="1"/>
</dbReference>
<protein>
    <submittedName>
        <fullName evidence="14">Hemicentin-2</fullName>
    </submittedName>
</protein>
<feature type="non-terminal residue" evidence="14">
    <location>
        <position position="1"/>
    </location>
</feature>
<keyword evidence="5" id="KW-0732">Signal</keyword>
<dbReference type="InterPro" id="IPR000742">
    <property type="entry name" value="EGF"/>
</dbReference>
<dbReference type="PROSITE" id="PS50993">
    <property type="entry name" value="NIDOGEN_G2"/>
    <property type="match status" value="1"/>
</dbReference>
<dbReference type="STRING" id="94827.A0A099YZW5"/>
<evidence type="ECO:0000256" key="10">
    <source>
        <dbReference type="PROSITE-ProRule" id="PRU00076"/>
    </source>
</evidence>
<evidence type="ECO:0000259" key="11">
    <source>
        <dbReference type="PROSITE" id="PS50026"/>
    </source>
</evidence>
<keyword evidence="3" id="KW-0272">Extracellular matrix</keyword>
<dbReference type="GO" id="GO:0007411">
    <property type="term" value="P:axon guidance"/>
    <property type="evidence" value="ECO:0007669"/>
    <property type="project" value="TreeGrafter"/>
</dbReference>
<dbReference type="FunFam" id="2.60.40.10:FF:000186">
    <property type="entry name" value="Hemicentin 1"/>
    <property type="match status" value="1"/>
</dbReference>
<dbReference type="InterPro" id="IPR036179">
    <property type="entry name" value="Ig-like_dom_sf"/>
</dbReference>
<dbReference type="PANTHER" id="PTHR10075:SF103">
    <property type="entry name" value="ROUNDABOUT HOMOLOG 4"/>
    <property type="match status" value="1"/>
</dbReference>
<dbReference type="InterPro" id="IPR006605">
    <property type="entry name" value="G2_nidogen/fibulin_G2F"/>
</dbReference>
<evidence type="ECO:0000256" key="9">
    <source>
        <dbReference type="ARBA" id="ARBA00023319"/>
    </source>
</evidence>
<keyword evidence="8" id="KW-0325">Glycoprotein</keyword>
<dbReference type="GO" id="GO:0005509">
    <property type="term" value="F:calcium ion binding"/>
    <property type="evidence" value="ECO:0007669"/>
    <property type="project" value="InterPro"/>
</dbReference>
<name>A0A099YZW5_TINGU</name>
<feature type="non-terminal residue" evidence="14">
    <location>
        <position position="368"/>
    </location>
</feature>
<dbReference type="SMART" id="SM00408">
    <property type="entry name" value="IGc2"/>
    <property type="match status" value="1"/>
</dbReference>
<evidence type="ECO:0000313" key="15">
    <source>
        <dbReference type="Proteomes" id="UP000053641"/>
    </source>
</evidence>
<keyword evidence="15" id="KW-1185">Reference proteome</keyword>
<dbReference type="CDD" id="cd00054">
    <property type="entry name" value="EGF_CA"/>
    <property type="match status" value="1"/>
</dbReference>
<evidence type="ECO:0000256" key="8">
    <source>
        <dbReference type="ARBA" id="ARBA00023180"/>
    </source>
</evidence>
<keyword evidence="4 10" id="KW-0245">EGF-like domain</keyword>
<proteinExistence type="predicted"/>
<evidence type="ECO:0000256" key="7">
    <source>
        <dbReference type="ARBA" id="ARBA00023157"/>
    </source>
</evidence>
<gene>
    <name evidence="14" type="ORF">N309_11627</name>
</gene>
<keyword evidence="7 10" id="KW-1015">Disulfide bond</keyword>
<dbReference type="SMART" id="SM00409">
    <property type="entry name" value="IG"/>
    <property type="match status" value="1"/>
</dbReference>
<dbReference type="InterPro" id="IPR003599">
    <property type="entry name" value="Ig_sub"/>
</dbReference>
<comment type="subcellular location">
    <subcellularLocation>
        <location evidence="1">Secreted</location>
        <location evidence="1">Extracellular space</location>
        <location evidence="1">Extracellular matrix</location>
    </subcellularLocation>
</comment>
<dbReference type="GO" id="GO:0005886">
    <property type="term" value="C:plasma membrane"/>
    <property type="evidence" value="ECO:0007669"/>
    <property type="project" value="TreeGrafter"/>
</dbReference>
<dbReference type="InterPro" id="IPR018097">
    <property type="entry name" value="EGF_Ca-bd_CS"/>
</dbReference>
<dbReference type="InterPro" id="IPR000152">
    <property type="entry name" value="EGF-type_Asp/Asn_hydroxyl_site"/>
</dbReference>
<dbReference type="InterPro" id="IPR013783">
    <property type="entry name" value="Ig-like_fold"/>
</dbReference>
<feature type="disulfide bond" evidence="10">
    <location>
        <begin position="341"/>
        <end position="351"/>
    </location>
</feature>
<dbReference type="InterPro" id="IPR009017">
    <property type="entry name" value="GFP"/>
</dbReference>
<keyword evidence="2" id="KW-0964">Secreted</keyword>
<dbReference type="SUPFAM" id="SSF54511">
    <property type="entry name" value="GFP-like"/>
    <property type="match status" value="1"/>
</dbReference>
<evidence type="ECO:0000256" key="1">
    <source>
        <dbReference type="ARBA" id="ARBA00004498"/>
    </source>
</evidence>
<evidence type="ECO:0000256" key="6">
    <source>
        <dbReference type="ARBA" id="ARBA00022837"/>
    </source>
</evidence>
<dbReference type="Gene3D" id="2.40.155.10">
    <property type="entry name" value="Green fluorescent protein"/>
    <property type="match status" value="1"/>
</dbReference>
<keyword evidence="6" id="KW-0106">Calcium</keyword>
<reference evidence="14 15" key="1">
    <citation type="submission" date="2014-06" db="EMBL/GenBank/DDBJ databases">
        <title>Genome evolution of avian class.</title>
        <authorList>
            <person name="Zhang G."/>
            <person name="Li C."/>
        </authorList>
    </citation>
    <scope>NUCLEOTIDE SEQUENCE [LARGE SCALE GENOMIC DNA]</scope>
    <source>
        <strain evidence="14">BGI_N309</strain>
    </source>
</reference>
<evidence type="ECO:0000259" key="12">
    <source>
        <dbReference type="PROSITE" id="PS50835"/>
    </source>
</evidence>
<dbReference type="SUPFAM" id="SSF57196">
    <property type="entry name" value="EGF/Laminin"/>
    <property type="match status" value="1"/>
</dbReference>
<dbReference type="PANTHER" id="PTHR10075">
    <property type="entry name" value="BASIGIN RELATED"/>
    <property type="match status" value="1"/>
</dbReference>
<sequence length="368" mass="39363">TDSGDYSCTASNALGSTSLRFHVDVHEPPVLKPLPGMVMVMVNASAALSCEASGVPPPAITWQKEGVPVPRGHGLEVLPNGRLHIPRASEQDAGIYLCVAQNPSGTASGRTRLIVRAEPRRVRGSLVGIINAQEFGVATLNASVLEDPRAGTADVRSSIQSIPLSLGPLMRVLVAIVAPVYCPMLPWGVVCFAGTPPSPCPIPAGELLHITHTAHGLDGTGALLLDSVISGSVPKRLAEAGVLQLQDFSERYVQTGPGQLHGEAVQSFVQGGRVARARCTHSIAMRGNGCKLKPRQFHLHVRKNFFPVRVPEPWHRLHREGEPAGTGGKFTPFVPTDLDECQMLNQCQHECRNSEGSYRCTCPAGYRL</sequence>
<dbReference type="SMART" id="SM00682">
    <property type="entry name" value="G2F"/>
    <property type="match status" value="1"/>
</dbReference>
<dbReference type="InterPro" id="IPR007110">
    <property type="entry name" value="Ig-like_dom"/>
</dbReference>